<feature type="domain" description="Gfo/Idh/MocA-like oxidoreductase N-terminal" evidence="2">
    <location>
        <begin position="4"/>
        <end position="119"/>
    </location>
</feature>
<dbReference type="OrthoDB" id="9815825at2"/>
<reference evidence="3 4" key="1">
    <citation type="submission" date="2019-02" db="EMBL/GenBank/DDBJ databases">
        <title>Paenibacillus sp. nov., isolated from surface-sterilized tissue of Thalictrum simplex L.</title>
        <authorList>
            <person name="Tuo L."/>
        </authorList>
    </citation>
    <scope>NUCLEOTIDE SEQUENCE [LARGE SCALE GENOMIC DNA]</scope>
    <source>
        <strain evidence="3 4">N2SHLJ1</strain>
    </source>
</reference>
<dbReference type="SUPFAM" id="SSF55347">
    <property type="entry name" value="Glyceraldehyde-3-phosphate dehydrogenase-like, C-terminal domain"/>
    <property type="match status" value="1"/>
</dbReference>
<dbReference type="AlphaFoldDB" id="A0A4V2J3P2"/>
<dbReference type="InterPro" id="IPR036291">
    <property type="entry name" value="NAD(P)-bd_dom_sf"/>
</dbReference>
<dbReference type="GO" id="GO:0016491">
    <property type="term" value="F:oxidoreductase activity"/>
    <property type="evidence" value="ECO:0007669"/>
    <property type="project" value="UniProtKB-KW"/>
</dbReference>
<accession>A0A4V2J3P2</accession>
<evidence type="ECO:0000256" key="1">
    <source>
        <dbReference type="ARBA" id="ARBA00023002"/>
    </source>
</evidence>
<organism evidence="3 4">
    <name type="scientific">Paenibacillus thalictri</name>
    <dbReference type="NCBI Taxonomy" id="2527873"/>
    <lineage>
        <taxon>Bacteria</taxon>
        <taxon>Bacillati</taxon>
        <taxon>Bacillota</taxon>
        <taxon>Bacilli</taxon>
        <taxon>Bacillales</taxon>
        <taxon>Paenibacillaceae</taxon>
        <taxon>Paenibacillus</taxon>
    </lineage>
</organism>
<gene>
    <name evidence="3" type="ORF">EYB31_24885</name>
</gene>
<dbReference type="Pfam" id="PF01408">
    <property type="entry name" value="GFO_IDH_MocA"/>
    <property type="match status" value="1"/>
</dbReference>
<evidence type="ECO:0000313" key="3">
    <source>
        <dbReference type="EMBL" id="TBL74562.1"/>
    </source>
</evidence>
<keyword evidence="4" id="KW-1185">Reference proteome</keyword>
<dbReference type="Gene3D" id="3.30.360.10">
    <property type="entry name" value="Dihydrodipicolinate Reductase, domain 2"/>
    <property type="match status" value="1"/>
</dbReference>
<dbReference type="InterPro" id="IPR000683">
    <property type="entry name" value="Gfo/Idh/MocA-like_OxRdtase_N"/>
</dbReference>
<comment type="caution">
    <text evidence="3">The sequence shown here is derived from an EMBL/GenBank/DDBJ whole genome shotgun (WGS) entry which is preliminary data.</text>
</comment>
<dbReference type="GO" id="GO:0000166">
    <property type="term" value="F:nucleotide binding"/>
    <property type="evidence" value="ECO:0007669"/>
    <property type="project" value="InterPro"/>
</dbReference>
<dbReference type="Proteomes" id="UP000293142">
    <property type="component" value="Unassembled WGS sequence"/>
</dbReference>
<dbReference type="EMBL" id="SIRE01000019">
    <property type="protein sequence ID" value="TBL74562.1"/>
    <property type="molecule type" value="Genomic_DNA"/>
</dbReference>
<protein>
    <submittedName>
        <fullName evidence="3">Gfo/Idh/MocA family oxidoreductase</fullName>
    </submittedName>
</protein>
<proteinExistence type="predicted"/>
<evidence type="ECO:0000313" key="4">
    <source>
        <dbReference type="Proteomes" id="UP000293142"/>
    </source>
</evidence>
<dbReference type="PANTHER" id="PTHR43818:SF11">
    <property type="entry name" value="BCDNA.GH03377"/>
    <property type="match status" value="1"/>
</dbReference>
<name>A0A4V2J3P2_9BACL</name>
<sequence length="412" mass="45738">MVITLGIVGAGSFSKQFVPLFQAHPLIRDVSVTDLLPERSEWFKSRFGIRSYASFEDMLNSDVNAIAIFTQRHLHGPLAIQALQAGKHVYSAVPMADKIEEIQGIVQLAAHSGLIYMLGETAYYYPAALFCREEQRKGSFGDFVYAEAQYYHDMEHGFYEAFQHSGGEQWKRAAGVPPMHYPTHSIGALVSATGAYVQKVSCFGYKDDRHPDEVFGHGKNDWDNPFSNETAILHMSNGGICRANEYRRVGIKKSTSYIGTFYGTKGSYEWAYADHYFVRSEGSAMKVSNVSKLLNSAELESHRNDPDFTDQVANGKYDYVSMSPIMNAGRLPQQFEKLEAGHRGVHKFLVDDFAKAVHTGKLPPNHAWAAARYNIPGIVAHQSAMRDGEALAVPDLGDAPAEWALLDPEAAV</sequence>
<dbReference type="SUPFAM" id="SSF51735">
    <property type="entry name" value="NAD(P)-binding Rossmann-fold domains"/>
    <property type="match status" value="1"/>
</dbReference>
<dbReference type="Gene3D" id="3.40.50.720">
    <property type="entry name" value="NAD(P)-binding Rossmann-like Domain"/>
    <property type="match status" value="1"/>
</dbReference>
<dbReference type="PANTHER" id="PTHR43818">
    <property type="entry name" value="BCDNA.GH03377"/>
    <property type="match status" value="1"/>
</dbReference>
<dbReference type="InterPro" id="IPR050463">
    <property type="entry name" value="Gfo/Idh/MocA_oxidrdct_glycsds"/>
</dbReference>
<evidence type="ECO:0000259" key="2">
    <source>
        <dbReference type="Pfam" id="PF01408"/>
    </source>
</evidence>
<keyword evidence="1" id="KW-0560">Oxidoreductase</keyword>